<dbReference type="Proteomes" id="UP000607653">
    <property type="component" value="Unassembled WGS sequence"/>
</dbReference>
<protein>
    <submittedName>
        <fullName evidence="1">Uncharacterized protein</fullName>
    </submittedName>
</protein>
<gene>
    <name evidence="1" type="ORF">HUJ06_010385</name>
</gene>
<organism evidence="1 2">
    <name type="scientific">Nelumbo nucifera</name>
    <name type="common">Sacred lotus</name>
    <dbReference type="NCBI Taxonomy" id="4432"/>
    <lineage>
        <taxon>Eukaryota</taxon>
        <taxon>Viridiplantae</taxon>
        <taxon>Streptophyta</taxon>
        <taxon>Embryophyta</taxon>
        <taxon>Tracheophyta</taxon>
        <taxon>Spermatophyta</taxon>
        <taxon>Magnoliopsida</taxon>
        <taxon>Proteales</taxon>
        <taxon>Nelumbonaceae</taxon>
        <taxon>Nelumbo</taxon>
    </lineage>
</organism>
<name>A0A822YBP2_NELNU</name>
<sequence length="64" mass="7350">MISRGYDISTTCSISLKYSSISSFSLDDSTTREKINFLYRFHMGLIQYLLDLLNKHLVILNSVS</sequence>
<dbReference type="AlphaFoldDB" id="A0A822YBP2"/>
<accession>A0A822YBP2</accession>
<reference evidence="1 2" key="1">
    <citation type="journal article" date="2020" name="Mol. Biol. Evol.">
        <title>Distinct Expression and Methylation Patterns for Genes with Different Fates following a Single Whole-Genome Duplication in Flowering Plants.</title>
        <authorList>
            <person name="Shi T."/>
            <person name="Rahmani R.S."/>
            <person name="Gugger P.F."/>
            <person name="Wang M."/>
            <person name="Li H."/>
            <person name="Zhang Y."/>
            <person name="Li Z."/>
            <person name="Wang Q."/>
            <person name="Van de Peer Y."/>
            <person name="Marchal K."/>
            <person name="Chen J."/>
        </authorList>
    </citation>
    <scope>NUCLEOTIDE SEQUENCE [LARGE SCALE GENOMIC DNA]</scope>
    <source>
        <tissue evidence="1">Leaf</tissue>
    </source>
</reference>
<evidence type="ECO:0000313" key="1">
    <source>
        <dbReference type="EMBL" id="DAD31534.1"/>
    </source>
</evidence>
<dbReference type="EMBL" id="DUZY01000003">
    <property type="protein sequence ID" value="DAD31534.1"/>
    <property type="molecule type" value="Genomic_DNA"/>
</dbReference>
<keyword evidence="2" id="KW-1185">Reference proteome</keyword>
<comment type="caution">
    <text evidence="1">The sequence shown here is derived from an EMBL/GenBank/DDBJ whole genome shotgun (WGS) entry which is preliminary data.</text>
</comment>
<evidence type="ECO:0000313" key="2">
    <source>
        <dbReference type="Proteomes" id="UP000607653"/>
    </source>
</evidence>
<proteinExistence type="predicted"/>